<dbReference type="CDD" id="cd01092">
    <property type="entry name" value="APP-like"/>
    <property type="match status" value="1"/>
</dbReference>
<dbReference type="EMBL" id="QMIF01000024">
    <property type="protein sequence ID" value="TVM30375.1"/>
    <property type="molecule type" value="Genomic_DNA"/>
</dbReference>
<dbReference type="InterPro" id="IPR050659">
    <property type="entry name" value="Peptidase_M24B"/>
</dbReference>
<organism evidence="3 4">
    <name type="scientific">Oceanidesulfovibrio marinus</name>
    <dbReference type="NCBI Taxonomy" id="370038"/>
    <lineage>
        <taxon>Bacteria</taxon>
        <taxon>Pseudomonadati</taxon>
        <taxon>Thermodesulfobacteriota</taxon>
        <taxon>Desulfovibrionia</taxon>
        <taxon>Desulfovibrionales</taxon>
        <taxon>Desulfovibrionaceae</taxon>
        <taxon>Oceanidesulfovibrio</taxon>
    </lineage>
</organism>
<dbReference type="AlphaFoldDB" id="A0A6P1ZA09"/>
<keyword evidence="3" id="KW-0031">Aminopeptidase</keyword>
<protein>
    <submittedName>
        <fullName evidence="3">Aminopeptidase P family protein</fullName>
    </submittedName>
</protein>
<accession>A0A6P1ZA09</accession>
<dbReference type="InterPro" id="IPR029149">
    <property type="entry name" value="Creatin/AminoP/Spt16_N"/>
</dbReference>
<dbReference type="InterPro" id="IPR036005">
    <property type="entry name" value="Creatinase/aminopeptidase-like"/>
</dbReference>
<keyword evidence="3" id="KW-0378">Hydrolase</keyword>
<dbReference type="Proteomes" id="UP000434052">
    <property type="component" value="Unassembled WGS sequence"/>
</dbReference>
<dbReference type="InterPro" id="IPR000994">
    <property type="entry name" value="Pept_M24"/>
</dbReference>
<feature type="domain" description="Creatinase N-terminal" evidence="2">
    <location>
        <begin position="9"/>
        <end position="142"/>
    </location>
</feature>
<reference evidence="3 4" key="1">
    <citation type="submission" date="2018-06" db="EMBL/GenBank/DDBJ databases">
        <title>Complete genome of Desulfovibrio marinus P48SEP.</title>
        <authorList>
            <person name="Crispim J.S."/>
            <person name="Vidigal P.M.P."/>
            <person name="Silva L.C.F."/>
            <person name="Araujo L.C."/>
            <person name="Laguardia C.N."/>
            <person name="Dias R.S."/>
            <person name="Sousa M.P."/>
            <person name="Paula S.O."/>
            <person name="Silva C."/>
        </authorList>
    </citation>
    <scope>NUCLEOTIDE SEQUENCE [LARGE SCALE GENOMIC DNA]</scope>
    <source>
        <strain evidence="3 4">P48SEP</strain>
    </source>
</reference>
<evidence type="ECO:0000313" key="3">
    <source>
        <dbReference type="EMBL" id="TVM30375.1"/>
    </source>
</evidence>
<dbReference type="SUPFAM" id="SSF53092">
    <property type="entry name" value="Creatinase/prolidase N-terminal domain"/>
    <property type="match status" value="1"/>
</dbReference>
<sequence>MMQARLRARRARLRQRISEAGLAGLLVSHAANRYYLTGFELHDAQCNESSGLLLITAAGEDYLLTDPRYKDAALRLWPEENLFIYTGGAREAIREFLEKTVDTSSGPLGFESKAMCMDDYGFFSETVKLQPADGHVEEMRLIKDPVEIEAMRRSCGLNHAVFSKVPELLIPGTTEAELAWELEKLFREHGASELSFNTIAAVGPNAALPHAVPGEDQVLDNCPVLVDMGCRLDNYCSDQTRTFWAGDKPTDEFKRTLELVQEAQALAIEMIKPGVPMIDAYNTARDYFEKQGVAEYFTHGLGHGVGLETHEAPSISTRSTGEFKSGMVVTVEPGLYYPEWGGVRWEYMVLVTDNGCEVL</sequence>
<dbReference type="PANTHER" id="PTHR46112:SF8">
    <property type="entry name" value="CYTOPLASMIC PEPTIDASE PEPQ-RELATED"/>
    <property type="match status" value="1"/>
</dbReference>
<keyword evidence="3" id="KW-0645">Protease</keyword>
<dbReference type="OrthoDB" id="9806388at2"/>
<comment type="caution">
    <text evidence="3">The sequence shown here is derived from an EMBL/GenBank/DDBJ whole genome shotgun (WGS) entry which is preliminary data.</text>
</comment>
<dbReference type="Gene3D" id="3.90.230.10">
    <property type="entry name" value="Creatinase/methionine aminopeptidase superfamily"/>
    <property type="match status" value="1"/>
</dbReference>
<dbReference type="Pfam" id="PF01321">
    <property type="entry name" value="Creatinase_N"/>
    <property type="match status" value="1"/>
</dbReference>
<dbReference type="GO" id="GO:0004177">
    <property type="term" value="F:aminopeptidase activity"/>
    <property type="evidence" value="ECO:0007669"/>
    <property type="project" value="UniProtKB-KW"/>
</dbReference>
<dbReference type="Pfam" id="PF00557">
    <property type="entry name" value="Peptidase_M24"/>
    <property type="match status" value="1"/>
</dbReference>
<evidence type="ECO:0000259" key="2">
    <source>
        <dbReference type="Pfam" id="PF01321"/>
    </source>
</evidence>
<dbReference type="RefSeq" id="WP_144307398.1">
    <property type="nucleotide sequence ID" value="NZ_QMIF01000024.1"/>
</dbReference>
<name>A0A6P1ZA09_9BACT</name>
<evidence type="ECO:0000313" key="4">
    <source>
        <dbReference type="Proteomes" id="UP000434052"/>
    </source>
</evidence>
<gene>
    <name evidence="3" type="ORF">DQK91_21105</name>
</gene>
<dbReference type="PANTHER" id="PTHR46112">
    <property type="entry name" value="AMINOPEPTIDASE"/>
    <property type="match status" value="1"/>
</dbReference>
<dbReference type="Gene3D" id="3.40.350.10">
    <property type="entry name" value="Creatinase/prolidase N-terminal domain"/>
    <property type="match status" value="1"/>
</dbReference>
<evidence type="ECO:0000259" key="1">
    <source>
        <dbReference type="Pfam" id="PF00557"/>
    </source>
</evidence>
<dbReference type="InterPro" id="IPR000587">
    <property type="entry name" value="Creatinase_N"/>
</dbReference>
<feature type="domain" description="Peptidase M24" evidence="1">
    <location>
        <begin position="149"/>
        <end position="353"/>
    </location>
</feature>
<dbReference type="SUPFAM" id="SSF55920">
    <property type="entry name" value="Creatinase/aminopeptidase"/>
    <property type="match status" value="1"/>
</dbReference>
<proteinExistence type="predicted"/>